<dbReference type="Pfam" id="PF00155">
    <property type="entry name" value="Aminotran_1_2"/>
    <property type="match status" value="1"/>
</dbReference>
<evidence type="ECO:0000256" key="3">
    <source>
        <dbReference type="ARBA" id="ARBA00022898"/>
    </source>
</evidence>
<dbReference type="Gene3D" id="3.40.640.10">
    <property type="entry name" value="Type I PLP-dependent aspartate aminotransferase-like (Major domain)"/>
    <property type="match status" value="1"/>
</dbReference>
<evidence type="ECO:0000256" key="2">
    <source>
        <dbReference type="ARBA" id="ARBA00022679"/>
    </source>
</evidence>
<dbReference type="InterPro" id="IPR001917">
    <property type="entry name" value="Aminotrans_II_pyridoxalP_BS"/>
</dbReference>
<keyword evidence="3 4" id="KW-0663">Pyridoxal phosphate</keyword>
<keyword evidence="6" id="KW-0032">Aminotransferase</keyword>
<dbReference type="GO" id="GO:0008483">
    <property type="term" value="F:transaminase activity"/>
    <property type="evidence" value="ECO:0007669"/>
    <property type="project" value="UniProtKB-KW"/>
</dbReference>
<organism evidence="6 7">
    <name type="scientific">Gaopeijia maritima</name>
    <dbReference type="NCBI Taxonomy" id="3119007"/>
    <lineage>
        <taxon>Bacteria</taxon>
        <taxon>Pseudomonadati</taxon>
        <taxon>Gemmatimonadota</taxon>
        <taxon>Longimicrobiia</taxon>
        <taxon>Gaopeijiales</taxon>
        <taxon>Gaopeijiaceae</taxon>
        <taxon>Gaopeijia</taxon>
    </lineage>
</organism>
<dbReference type="InterPro" id="IPR015422">
    <property type="entry name" value="PyrdxlP-dep_Trfase_small"/>
</dbReference>
<dbReference type="EMBL" id="JBBHLI010000001">
    <property type="protein sequence ID" value="MEK9499758.1"/>
    <property type="molecule type" value="Genomic_DNA"/>
</dbReference>
<dbReference type="CDD" id="cd06454">
    <property type="entry name" value="KBL_like"/>
    <property type="match status" value="1"/>
</dbReference>
<accession>A0ABU9E4U3</accession>
<dbReference type="PROSITE" id="PS00599">
    <property type="entry name" value="AA_TRANSFER_CLASS_2"/>
    <property type="match status" value="1"/>
</dbReference>
<evidence type="ECO:0000259" key="5">
    <source>
        <dbReference type="Pfam" id="PF00155"/>
    </source>
</evidence>
<dbReference type="InterPro" id="IPR050087">
    <property type="entry name" value="AON_synthase_class-II"/>
</dbReference>
<dbReference type="SUPFAM" id="SSF53383">
    <property type="entry name" value="PLP-dependent transferases"/>
    <property type="match status" value="1"/>
</dbReference>
<dbReference type="InterPro" id="IPR015421">
    <property type="entry name" value="PyrdxlP-dep_Trfase_major"/>
</dbReference>
<comment type="caution">
    <text evidence="6">The sequence shown here is derived from an EMBL/GenBank/DDBJ whole genome shotgun (WGS) entry which is preliminary data.</text>
</comment>
<name>A0ABU9E4U3_9BACT</name>
<protein>
    <submittedName>
        <fullName evidence="6">Aminotransferase class I/II-fold pyridoxal phosphate-dependent enzyme</fullName>
    </submittedName>
</protein>
<gene>
    <name evidence="6" type="ORF">WI372_02030</name>
</gene>
<dbReference type="InterPro" id="IPR015424">
    <property type="entry name" value="PyrdxlP-dep_Trfase"/>
</dbReference>
<dbReference type="RefSeq" id="WP_405278209.1">
    <property type="nucleotide sequence ID" value="NZ_CP144380.1"/>
</dbReference>
<evidence type="ECO:0000256" key="4">
    <source>
        <dbReference type="RuleBase" id="RU003693"/>
    </source>
</evidence>
<keyword evidence="2" id="KW-0808">Transferase</keyword>
<dbReference type="Proteomes" id="UP001484239">
    <property type="component" value="Unassembled WGS sequence"/>
</dbReference>
<sequence>MSTGSNRIREATEERLDNEVDALDYDYTNFYFGSGDDAFALLDPFAAWWSEVHPRGYYQYELPLLSAPSTRVDIRDTRTGETREGLINFASYNYLGLSYRDEVKEAIKTAVDHFGGGSSGSPILSGTTQLHKELAEELAAFKAKEAAMIFPTGYSANVGVIAGLMRSGDLIVADQFAHASIVDGMILSKAKSRFFRHNKPEDLDRKLKGFDGKKLVIVEGVYSMDGDLPPLPEIIEVARRHNARVLIDEAHSTFVFGEHGRGVAEHFGLDDEVDIHIGTFSKSLGGQGGFVAGSAALIDYLRGFSRSRFFSCALAPTVVAGITQALRLAKAEPELRQKLWDNVAFMQGLLKDAGVDIADSESQVIPIMVRNDAKVFEIGEALLREGVFINPVKYPAVGKHKSRFRMSISAAHSREELQNGARIIADVLKRYEII</sequence>
<dbReference type="Gene3D" id="3.90.1150.10">
    <property type="entry name" value="Aspartate Aminotransferase, domain 1"/>
    <property type="match status" value="1"/>
</dbReference>
<evidence type="ECO:0000256" key="1">
    <source>
        <dbReference type="ARBA" id="ARBA00001933"/>
    </source>
</evidence>
<proteinExistence type="inferred from homology"/>
<dbReference type="InterPro" id="IPR004839">
    <property type="entry name" value="Aminotransferase_I/II_large"/>
</dbReference>
<evidence type="ECO:0000313" key="6">
    <source>
        <dbReference type="EMBL" id="MEK9499758.1"/>
    </source>
</evidence>
<evidence type="ECO:0000313" key="7">
    <source>
        <dbReference type="Proteomes" id="UP001484239"/>
    </source>
</evidence>
<reference evidence="6 7" key="1">
    <citation type="submission" date="2024-02" db="EMBL/GenBank/DDBJ databases">
        <title>A novel Gemmatimonadota bacterium.</title>
        <authorList>
            <person name="Du Z.-J."/>
            <person name="Ye Y.-Q."/>
        </authorList>
    </citation>
    <scope>NUCLEOTIDE SEQUENCE [LARGE SCALE GENOMIC DNA]</scope>
    <source>
        <strain evidence="6 7">DH-20</strain>
    </source>
</reference>
<keyword evidence="7" id="KW-1185">Reference proteome</keyword>
<feature type="domain" description="Aminotransferase class I/classII large" evidence="5">
    <location>
        <begin position="86"/>
        <end position="423"/>
    </location>
</feature>
<comment type="similarity">
    <text evidence="4">Belongs to the class-II pyridoxal-phosphate-dependent aminotransferase family.</text>
</comment>
<dbReference type="PANTHER" id="PTHR13693">
    <property type="entry name" value="CLASS II AMINOTRANSFERASE/8-AMINO-7-OXONONANOATE SYNTHASE"/>
    <property type="match status" value="1"/>
</dbReference>
<comment type="cofactor">
    <cofactor evidence="1 4">
        <name>pyridoxal 5'-phosphate</name>
        <dbReference type="ChEBI" id="CHEBI:597326"/>
    </cofactor>
</comment>